<dbReference type="InterPro" id="IPR002347">
    <property type="entry name" value="SDR_fam"/>
</dbReference>
<dbReference type="RefSeq" id="WP_218318373.1">
    <property type="nucleotide sequence ID" value="NZ_JAEEGC010000002.1"/>
</dbReference>
<sequence length="109" mass="12349">MNRAIVIGATSGIGRETAKKLAKNGYAVGLTGRRKDRLMKLRRSITTNTFIKVIDVCKTNEAIELLKELIDEMGGLDLIVICSGIVRPNYELNWDKEKEKYIFLEDDVF</sequence>
<accession>A0A949TUN6</accession>
<dbReference type="Pfam" id="PF00106">
    <property type="entry name" value="adh_short"/>
    <property type="match status" value="1"/>
</dbReference>
<organism evidence="1 2">
    <name type="scientific">Clostridium thailandense</name>
    <dbReference type="NCBI Taxonomy" id="2794346"/>
    <lineage>
        <taxon>Bacteria</taxon>
        <taxon>Bacillati</taxon>
        <taxon>Bacillota</taxon>
        <taxon>Clostridia</taxon>
        <taxon>Eubacteriales</taxon>
        <taxon>Clostridiaceae</taxon>
        <taxon>Clostridium</taxon>
    </lineage>
</organism>
<dbReference type="PANTHER" id="PTHR43975:SF2">
    <property type="entry name" value="EG:BACR7A4.14 PROTEIN-RELATED"/>
    <property type="match status" value="1"/>
</dbReference>
<comment type="caution">
    <text evidence="1">The sequence shown here is derived from an EMBL/GenBank/DDBJ whole genome shotgun (WGS) entry which is preliminary data.</text>
</comment>
<protein>
    <submittedName>
        <fullName evidence="1">SDR family NAD(P)-dependent oxidoreductase</fullName>
    </submittedName>
</protein>
<keyword evidence="2" id="KW-1185">Reference proteome</keyword>
<proteinExistence type="predicted"/>
<evidence type="ECO:0000313" key="2">
    <source>
        <dbReference type="Proteomes" id="UP000694308"/>
    </source>
</evidence>
<evidence type="ECO:0000313" key="1">
    <source>
        <dbReference type="EMBL" id="MBV7271333.1"/>
    </source>
</evidence>
<dbReference type="AlphaFoldDB" id="A0A949TUN6"/>
<dbReference type="Proteomes" id="UP000694308">
    <property type="component" value="Unassembled WGS sequence"/>
</dbReference>
<gene>
    <name evidence="1" type="ORF">I6U48_00160</name>
</gene>
<dbReference type="EMBL" id="JAEEGC010000002">
    <property type="protein sequence ID" value="MBV7271333.1"/>
    <property type="molecule type" value="Genomic_DNA"/>
</dbReference>
<name>A0A949TUN6_9CLOT</name>
<reference evidence="1" key="1">
    <citation type="submission" date="2020-12" db="EMBL/GenBank/DDBJ databases">
        <title>Clostridium thailandense sp. nov., a novel acetogenic bacterium isolated from peat land soil in Thailand.</title>
        <authorList>
            <person name="Chaikitkaew S."/>
            <person name="Birkeland N.K."/>
        </authorList>
    </citation>
    <scope>NUCLEOTIDE SEQUENCE</scope>
    <source>
        <strain evidence="1">PL3</strain>
    </source>
</reference>
<dbReference type="PANTHER" id="PTHR43975">
    <property type="entry name" value="ZGC:101858"/>
    <property type="match status" value="1"/>
</dbReference>